<dbReference type="Proteomes" id="UP000789342">
    <property type="component" value="Unassembled WGS sequence"/>
</dbReference>
<name>A0A9N9BI99_9GLOM</name>
<reference evidence="1" key="1">
    <citation type="submission" date="2021-06" db="EMBL/GenBank/DDBJ databases">
        <authorList>
            <person name="Kallberg Y."/>
            <person name="Tangrot J."/>
            <person name="Rosling A."/>
        </authorList>
    </citation>
    <scope>NUCLEOTIDE SEQUENCE</scope>
    <source>
        <strain evidence="1">CL551</strain>
    </source>
</reference>
<dbReference type="EMBL" id="CAJVPV010004262">
    <property type="protein sequence ID" value="CAG8569705.1"/>
    <property type="molecule type" value="Genomic_DNA"/>
</dbReference>
<evidence type="ECO:0000313" key="1">
    <source>
        <dbReference type="EMBL" id="CAG8569705.1"/>
    </source>
</evidence>
<dbReference type="AlphaFoldDB" id="A0A9N9BI99"/>
<gene>
    <name evidence="1" type="ORF">AMORRO_LOCUS6406</name>
</gene>
<keyword evidence="2" id="KW-1185">Reference proteome</keyword>
<sequence>ANWIKEQSMHYVDDGYHENNASNVLCTENDWIVTAVNSYNISHDYLLDLCDYVTLSMFLIHKGTGMYRSTGRGLKIKVGNYQSENVTRP</sequence>
<evidence type="ECO:0000313" key="2">
    <source>
        <dbReference type="Proteomes" id="UP000789342"/>
    </source>
</evidence>
<accession>A0A9N9BI99</accession>
<proteinExistence type="predicted"/>
<comment type="caution">
    <text evidence="1">The sequence shown here is derived from an EMBL/GenBank/DDBJ whole genome shotgun (WGS) entry which is preliminary data.</text>
</comment>
<protein>
    <submittedName>
        <fullName evidence="1">8808_t:CDS:1</fullName>
    </submittedName>
</protein>
<organism evidence="1 2">
    <name type="scientific">Acaulospora morrowiae</name>
    <dbReference type="NCBI Taxonomy" id="94023"/>
    <lineage>
        <taxon>Eukaryota</taxon>
        <taxon>Fungi</taxon>
        <taxon>Fungi incertae sedis</taxon>
        <taxon>Mucoromycota</taxon>
        <taxon>Glomeromycotina</taxon>
        <taxon>Glomeromycetes</taxon>
        <taxon>Diversisporales</taxon>
        <taxon>Acaulosporaceae</taxon>
        <taxon>Acaulospora</taxon>
    </lineage>
</organism>
<feature type="non-terminal residue" evidence="1">
    <location>
        <position position="1"/>
    </location>
</feature>